<organism evidence="3 4">
    <name type="scientific">Methylophilales bacterium MBRS-H7</name>
    <dbReference type="NCBI Taxonomy" id="1623450"/>
    <lineage>
        <taxon>Bacteria</taxon>
        <taxon>Pseudomonadati</taxon>
        <taxon>Pseudomonadota</taxon>
        <taxon>Betaproteobacteria</taxon>
        <taxon>Nitrosomonadales</taxon>
        <taxon>OM43 clade</taxon>
    </lineage>
</organism>
<evidence type="ECO:0000259" key="2">
    <source>
        <dbReference type="Pfam" id="PF00535"/>
    </source>
</evidence>
<dbReference type="SUPFAM" id="SSF53448">
    <property type="entry name" value="Nucleotide-diphospho-sugar transferases"/>
    <property type="match status" value="1"/>
</dbReference>
<protein>
    <recommendedName>
        <fullName evidence="2">Glycosyltransferase 2-like domain-containing protein</fullName>
    </recommendedName>
</protein>
<evidence type="ECO:0000313" key="4">
    <source>
        <dbReference type="Proteomes" id="UP000066549"/>
    </source>
</evidence>
<feature type="domain" description="Glycosyltransferase 2-like" evidence="2">
    <location>
        <begin position="7"/>
        <end position="138"/>
    </location>
</feature>
<evidence type="ECO:0000256" key="1">
    <source>
        <dbReference type="SAM" id="Phobius"/>
    </source>
</evidence>
<name>A0A0H4IZC4_9PROT</name>
<feature type="transmembrane region" description="Helical" evidence="1">
    <location>
        <begin position="287"/>
        <end position="304"/>
    </location>
</feature>
<dbReference type="OrthoDB" id="433681at2"/>
<dbReference type="Pfam" id="PF00535">
    <property type="entry name" value="Glycos_transf_2"/>
    <property type="match status" value="1"/>
</dbReference>
<keyword evidence="1" id="KW-0472">Membrane</keyword>
<dbReference type="AlphaFoldDB" id="A0A0H4IZC4"/>
<keyword evidence="1" id="KW-1133">Transmembrane helix</keyword>
<sequence>MSSRINVLLAAYNGEDYIEQQIQSILNQTQKPNKIFVNIDQSSDNTVNIVKRCAKSFNEIQILETNKKFGSAASNFINLLMRVDLNDVDYIALADQDDIWKEDKLEKAIQKLEQGYDGYSSNVEAFWADGKRKVLIKNQPQQNFDHLFESAGPGCTFVINKKLATNLQTFLENNQAEVSQMKQYHDWLIYAFARTNDCKWFIDCYAGMQYRQHELNAFGAHVGFAGFFVRFKRVLLGEGFDQVLRLIKMLKLEKDPFVKQWYPLSRFGFLRLALYAPQCRRRLREKIYFFFACILLAIIFPKKLRTI</sequence>
<gene>
    <name evidence="3" type="ORF">VI33_06540</name>
</gene>
<proteinExistence type="predicted"/>
<dbReference type="PANTHER" id="PTHR43685:SF2">
    <property type="entry name" value="GLYCOSYLTRANSFERASE 2-LIKE DOMAIN-CONTAINING PROTEIN"/>
    <property type="match status" value="1"/>
</dbReference>
<reference evidence="3 4" key="1">
    <citation type="submission" date="2015-03" db="EMBL/GenBank/DDBJ databases">
        <title>Comparative analysis of the OM43 clade including a novel species from Red Sea uncovers genomic and metabolic diversity among marine methylotrophs.</title>
        <authorList>
            <person name="Jimenez-Infante F."/>
            <person name="Ngugi D.K."/>
            <person name="Vinu M."/>
            <person name="Alam I."/>
            <person name="Kamau A."/>
            <person name="Blom J."/>
            <person name="Bajic V.B."/>
            <person name="Stingl U."/>
        </authorList>
    </citation>
    <scope>NUCLEOTIDE SEQUENCE [LARGE SCALE GENOMIC DNA]</scope>
    <source>
        <strain evidence="3 4">MBRSH7</strain>
    </source>
</reference>
<dbReference type="Gene3D" id="3.90.550.10">
    <property type="entry name" value="Spore Coat Polysaccharide Biosynthesis Protein SpsA, Chain A"/>
    <property type="match status" value="1"/>
</dbReference>
<dbReference type="InterPro" id="IPR050834">
    <property type="entry name" value="Glycosyltransf_2"/>
</dbReference>
<keyword evidence="4" id="KW-1185">Reference proteome</keyword>
<dbReference type="PATRIC" id="fig|1623450.3.peg.1309"/>
<dbReference type="EMBL" id="CP011002">
    <property type="protein sequence ID" value="AKO66316.1"/>
    <property type="molecule type" value="Genomic_DNA"/>
</dbReference>
<dbReference type="PANTHER" id="PTHR43685">
    <property type="entry name" value="GLYCOSYLTRANSFERASE"/>
    <property type="match status" value="1"/>
</dbReference>
<accession>A0A0H4IZC4</accession>
<evidence type="ECO:0000313" key="3">
    <source>
        <dbReference type="EMBL" id="AKO66316.1"/>
    </source>
</evidence>
<dbReference type="InterPro" id="IPR029044">
    <property type="entry name" value="Nucleotide-diphossugar_trans"/>
</dbReference>
<dbReference type="InterPro" id="IPR001173">
    <property type="entry name" value="Glyco_trans_2-like"/>
</dbReference>
<dbReference type="Proteomes" id="UP000066549">
    <property type="component" value="Chromosome"/>
</dbReference>
<keyword evidence="1" id="KW-0812">Transmembrane</keyword>